<dbReference type="GO" id="GO:0005524">
    <property type="term" value="F:ATP binding"/>
    <property type="evidence" value="ECO:0007669"/>
    <property type="project" value="InterPro"/>
</dbReference>
<feature type="domain" description="Protein kinase" evidence="2">
    <location>
        <begin position="37"/>
        <end position="327"/>
    </location>
</feature>
<dbReference type="InterPro" id="IPR051177">
    <property type="entry name" value="CIK-Related_Protein"/>
</dbReference>
<dbReference type="InterPro" id="IPR000719">
    <property type="entry name" value="Prot_kinase_dom"/>
</dbReference>
<dbReference type="InterPro" id="IPR011989">
    <property type="entry name" value="ARM-like"/>
</dbReference>
<dbReference type="Proteomes" id="UP000230750">
    <property type="component" value="Unassembled WGS sequence"/>
</dbReference>
<accession>A0A2G8LCN2</accession>
<dbReference type="OrthoDB" id="79687at2759"/>
<keyword evidence="4" id="KW-1185">Reference proteome</keyword>
<dbReference type="PANTHER" id="PTHR12984:SF6">
    <property type="entry name" value="SCY1-LIKE PROTEIN 2"/>
    <property type="match status" value="1"/>
</dbReference>
<dbReference type="SMART" id="SM00220">
    <property type="entry name" value="S_TKc"/>
    <property type="match status" value="1"/>
</dbReference>
<dbReference type="Gene3D" id="3.30.200.20">
    <property type="entry name" value="Phosphorylase Kinase, domain 1"/>
    <property type="match status" value="1"/>
</dbReference>
<reference evidence="3" key="1">
    <citation type="journal article" date="2017" name="PLoS Biol.">
        <title>The sea cucumber genome provides insights into morphological evolution and visceral regeneration.</title>
        <authorList>
            <person name="Zhang X."/>
            <person name="Sun L."/>
            <person name="Yuan J."/>
            <person name="Sun Y."/>
            <person name="Gao Y."/>
            <person name="Zhang L."/>
            <person name="Li S."/>
            <person name="Dai H."/>
            <person name="Hamel J.F."/>
            <person name="Liu C."/>
            <person name="Yu Y."/>
            <person name="Liu S."/>
            <person name="Lin W."/>
            <person name="Guo K."/>
            <person name="Jin S."/>
            <person name="Xu P."/>
            <person name="Storey K.B."/>
            <person name="Huan P."/>
            <person name="Zhang T."/>
            <person name="Zhou Y."/>
            <person name="Zhang J."/>
            <person name="Lin C."/>
            <person name="Li X."/>
            <person name="Xing L."/>
            <person name="Huo D."/>
            <person name="Sun M."/>
            <person name="Wang L."/>
            <person name="Mercier A."/>
            <person name="Li F."/>
            <person name="Yang H."/>
            <person name="Xiang J."/>
        </authorList>
    </citation>
    <scope>NUCLEOTIDE SEQUENCE [LARGE SCALE GENOMIC DNA]</scope>
    <source>
        <strain evidence="3">Shaxun</strain>
        <tissue evidence="3">Muscle</tissue>
    </source>
</reference>
<dbReference type="EMBL" id="MRZV01000126">
    <property type="protein sequence ID" value="PIK58003.1"/>
    <property type="molecule type" value="Genomic_DNA"/>
</dbReference>
<protein>
    <submittedName>
        <fullName evidence="3">Putative SCY1-like protein 2</fullName>
    </submittedName>
</protein>
<gene>
    <name evidence="3" type="ORF">BSL78_05091</name>
</gene>
<dbReference type="Gene3D" id="1.25.10.10">
    <property type="entry name" value="Leucine-rich Repeat Variant"/>
    <property type="match status" value="1"/>
</dbReference>
<sequence length="472" mass="53443">MLIDSGTIPAIMEMFNKFKSTVGGLIGNPVTREFEVGPHIASAGPGHLWRIYEGTKKTSKQKVSLFYLEKKYLDRFARKDRDKILETLKKGPTKLTRLRHPNLLIVEHPLEESRDSIAFATEPVFASLSNLLGNRENMPSPLPPELTEHELFEVEIKYGLLQVTEALKFLHNSVKMIHGNICPENIILNTNGAWKLTGFDFFIQSSSPPEQPATFSAGEWEDGLSPVAQPNLNFLAPEYILTLSCDTASDLFSLGMLMYSTVNKGKPLYQNNENIRTFKQNCSQLKALNFTSLGSLPEGLKEYVKMLLSATPTVRPDADQLSKIPYFDDVGAMTLQYLDTLFQQENIQKSKFFKGLPKILSKLPKRVILQRVLPCLCKEFYNPDMIPFVLPNVLLITEQCTNDEYVRLVFPELIPVFKLQEPIQISLIFMQRMDLLLTKTPKEDVKHHVLPMVYRALEAPSPQIQVGDVGII</sequence>
<dbReference type="PROSITE" id="PS50011">
    <property type="entry name" value="PROTEIN_KINASE_DOM"/>
    <property type="match status" value="1"/>
</dbReference>
<evidence type="ECO:0000313" key="4">
    <source>
        <dbReference type="Proteomes" id="UP000230750"/>
    </source>
</evidence>
<evidence type="ECO:0000256" key="1">
    <source>
        <dbReference type="ARBA" id="ARBA00038349"/>
    </source>
</evidence>
<dbReference type="GO" id="GO:0004672">
    <property type="term" value="F:protein kinase activity"/>
    <property type="evidence" value="ECO:0007669"/>
    <property type="project" value="InterPro"/>
</dbReference>
<dbReference type="InterPro" id="IPR011009">
    <property type="entry name" value="Kinase-like_dom_sf"/>
</dbReference>
<dbReference type="SUPFAM" id="SSF56112">
    <property type="entry name" value="Protein kinase-like (PK-like)"/>
    <property type="match status" value="1"/>
</dbReference>
<dbReference type="FunFam" id="3.30.200.20:FF:000179">
    <property type="entry name" value="SCY1 like pseudokinase 2"/>
    <property type="match status" value="1"/>
</dbReference>
<dbReference type="STRING" id="307972.A0A2G8LCN2"/>
<dbReference type="Gene3D" id="1.10.510.10">
    <property type="entry name" value="Transferase(Phosphotransferase) domain 1"/>
    <property type="match status" value="1"/>
</dbReference>
<dbReference type="PANTHER" id="PTHR12984">
    <property type="entry name" value="SCY1-RELATED S/T PROTEIN KINASE-LIKE"/>
    <property type="match status" value="1"/>
</dbReference>
<dbReference type="Pfam" id="PF00069">
    <property type="entry name" value="Pkinase"/>
    <property type="match status" value="1"/>
</dbReference>
<name>A0A2G8LCN2_STIJA</name>
<evidence type="ECO:0000313" key="3">
    <source>
        <dbReference type="EMBL" id="PIK58003.1"/>
    </source>
</evidence>
<dbReference type="CDD" id="cd14011">
    <property type="entry name" value="PK_SCY1_like"/>
    <property type="match status" value="1"/>
</dbReference>
<evidence type="ECO:0000259" key="2">
    <source>
        <dbReference type="PROSITE" id="PS50011"/>
    </source>
</evidence>
<comment type="caution">
    <text evidence="3">The sequence shown here is derived from an EMBL/GenBank/DDBJ whole genome shotgun (WGS) entry which is preliminary data.</text>
</comment>
<organism evidence="3 4">
    <name type="scientific">Stichopus japonicus</name>
    <name type="common">Sea cucumber</name>
    <dbReference type="NCBI Taxonomy" id="307972"/>
    <lineage>
        <taxon>Eukaryota</taxon>
        <taxon>Metazoa</taxon>
        <taxon>Echinodermata</taxon>
        <taxon>Eleutherozoa</taxon>
        <taxon>Echinozoa</taxon>
        <taxon>Holothuroidea</taxon>
        <taxon>Aspidochirotacea</taxon>
        <taxon>Aspidochirotida</taxon>
        <taxon>Stichopodidae</taxon>
        <taxon>Apostichopus</taxon>
    </lineage>
</organism>
<proteinExistence type="inferred from homology"/>
<dbReference type="AlphaFoldDB" id="A0A2G8LCN2"/>
<comment type="similarity">
    <text evidence="1">Belongs to the protein kinase superfamily.</text>
</comment>